<keyword evidence="3" id="KW-1185">Reference proteome</keyword>
<protein>
    <submittedName>
        <fullName evidence="2">Uncharacterized protein</fullName>
    </submittedName>
</protein>
<keyword evidence="1" id="KW-0472">Membrane</keyword>
<feature type="transmembrane region" description="Helical" evidence="1">
    <location>
        <begin position="45"/>
        <end position="62"/>
    </location>
</feature>
<name>A0A1T4PW60_9FUSO</name>
<evidence type="ECO:0000313" key="3">
    <source>
        <dbReference type="Proteomes" id="UP000191153"/>
    </source>
</evidence>
<feature type="transmembrane region" description="Helical" evidence="1">
    <location>
        <begin position="6"/>
        <end position="25"/>
    </location>
</feature>
<dbReference type="STRING" id="180163.SAMN02745174_02079"/>
<gene>
    <name evidence="2" type="ORF">SAMN02745174_02079</name>
</gene>
<feature type="transmembrane region" description="Helical" evidence="1">
    <location>
        <begin position="145"/>
        <end position="165"/>
    </location>
</feature>
<dbReference type="Proteomes" id="UP000191153">
    <property type="component" value="Unassembled WGS sequence"/>
</dbReference>
<feature type="transmembrane region" description="Helical" evidence="1">
    <location>
        <begin position="105"/>
        <end position="125"/>
    </location>
</feature>
<keyword evidence="1" id="KW-1133">Transmembrane helix</keyword>
<reference evidence="2 3" key="1">
    <citation type="submission" date="2017-02" db="EMBL/GenBank/DDBJ databases">
        <authorList>
            <person name="Peterson S.W."/>
        </authorList>
    </citation>
    <scope>NUCLEOTIDE SEQUENCE [LARGE SCALE GENOMIC DNA]</scope>
    <source>
        <strain evidence="2 3">ATCC 700028</strain>
    </source>
</reference>
<proteinExistence type="predicted"/>
<sequence length="348" mass="41160">MTVNLKIINIILVFFFFNYIHKLYFHRSYTSIVISNFNFEEKERIIQSFFIKILCIIIEVIILKKIFSYSSSEIVTGFFFGAFLTVWPAIAYFKLLRFPYYKYKILILARYLLYIVIVVSVAYGTDKLIFLSVSGKEIYYLDNSGIGIIISFMLVVIAPLIDYIITDICHVNLEKKHLDIYRDEVSFMLDNLDLNIEYVGNKYQYEIEKYSKQNNINPKLILTLLALENIYRGEKLFQILEKLYFKIFYEKAIKKDMSLGVSQMKISTISKTLQVSPHSFKRKIYTSKFSIRVMCKYIKKILEEFSEENDKDIYEYISEKYVGSTVSKSGKIYAAVLRNYLKREELNK</sequence>
<dbReference type="EMBL" id="FUWX01000016">
    <property type="protein sequence ID" value="SJZ95804.1"/>
    <property type="molecule type" value="Genomic_DNA"/>
</dbReference>
<feature type="transmembrane region" description="Helical" evidence="1">
    <location>
        <begin position="74"/>
        <end position="93"/>
    </location>
</feature>
<evidence type="ECO:0000313" key="2">
    <source>
        <dbReference type="EMBL" id="SJZ95804.1"/>
    </source>
</evidence>
<evidence type="ECO:0000256" key="1">
    <source>
        <dbReference type="SAM" id="Phobius"/>
    </source>
</evidence>
<dbReference type="Gene3D" id="1.10.530.10">
    <property type="match status" value="1"/>
</dbReference>
<dbReference type="AlphaFoldDB" id="A0A1T4PW60"/>
<keyword evidence="1" id="KW-0812">Transmembrane</keyword>
<organism evidence="2 3">
    <name type="scientific">Cetobacterium ceti</name>
    <dbReference type="NCBI Taxonomy" id="180163"/>
    <lineage>
        <taxon>Bacteria</taxon>
        <taxon>Fusobacteriati</taxon>
        <taxon>Fusobacteriota</taxon>
        <taxon>Fusobacteriia</taxon>
        <taxon>Fusobacteriales</taxon>
        <taxon>Fusobacteriaceae</taxon>
        <taxon>Cetobacterium</taxon>
    </lineage>
</organism>
<accession>A0A1T4PW60</accession>